<dbReference type="Proteomes" id="UP000011115">
    <property type="component" value="Unassembled WGS sequence"/>
</dbReference>
<feature type="coiled-coil region" evidence="1">
    <location>
        <begin position="6"/>
        <end position="33"/>
    </location>
</feature>
<evidence type="ECO:0000313" key="2">
    <source>
        <dbReference type="EnsemblPlants" id="PGSC0003DMT400088952"/>
    </source>
</evidence>
<reference evidence="3" key="1">
    <citation type="journal article" date="2011" name="Nature">
        <title>Genome sequence and analysis of the tuber crop potato.</title>
        <authorList>
            <consortium name="The Potato Genome Sequencing Consortium"/>
        </authorList>
    </citation>
    <scope>NUCLEOTIDE SEQUENCE [LARGE SCALE GENOMIC DNA]</scope>
    <source>
        <strain evidence="3">cv. DM1-3 516 R44</strain>
    </source>
</reference>
<dbReference type="InParanoid" id="M1DH40"/>
<protein>
    <submittedName>
        <fullName evidence="2">Uncharacterized protein</fullName>
    </submittedName>
</protein>
<evidence type="ECO:0000256" key="1">
    <source>
        <dbReference type="SAM" id="Coils"/>
    </source>
</evidence>
<dbReference type="Gramene" id="PGSC0003DMT400088952">
    <property type="protein sequence ID" value="PGSC0003DMT400088952"/>
    <property type="gene ID" value="PGSC0003DMG400038523"/>
</dbReference>
<evidence type="ECO:0000313" key="3">
    <source>
        <dbReference type="Proteomes" id="UP000011115"/>
    </source>
</evidence>
<dbReference type="PaxDb" id="4113-PGSC0003DMT400088952"/>
<keyword evidence="3" id="KW-1185">Reference proteome</keyword>
<reference evidence="2" key="2">
    <citation type="submission" date="2015-06" db="UniProtKB">
        <authorList>
            <consortium name="EnsemblPlants"/>
        </authorList>
    </citation>
    <scope>IDENTIFICATION</scope>
    <source>
        <strain evidence="2">DM1-3 516 R44</strain>
    </source>
</reference>
<proteinExistence type="predicted"/>
<keyword evidence="1" id="KW-0175">Coiled coil</keyword>
<sequence>MDISHNDEVELTEEELMLKLHRINQEIREVKERTMKVYFATAVTLAKSVAIEMEIAAKKIRLAMVNVTIPEDIKPEVAERKPKEEVSDTTPFLGRLKEGDKKITLQAYCQNHSVEAELVSCALIYETFEALGILNPLEGLTSQVEPEDAHKTCAYHKDQRGHTSDECVELRTAIHDLISIEKISYMWGAHTILTCDQLEPGIPVTEVNIGPKAQ</sequence>
<accession>M1DH40</accession>
<name>M1DH40_SOLTU</name>
<organism evidence="2 3">
    <name type="scientific">Solanum tuberosum</name>
    <name type="common">Potato</name>
    <dbReference type="NCBI Taxonomy" id="4113"/>
    <lineage>
        <taxon>Eukaryota</taxon>
        <taxon>Viridiplantae</taxon>
        <taxon>Streptophyta</taxon>
        <taxon>Embryophyta</taxon>
        <taxon>Tracheophyta</taxon>
        <taxon>Spermatophyta</taxon>
        <taxon>Magnoliopsida</taxon>
        <taxon>eudicotyledons</taxon>
        <taxon>Gunneridae</taxon>
        <taxon>Pentapetalae</taxon>
        <taxon>asterids</taxon>
        <taxon>lamiids</taxon>
        <taxon>Solanales</taxon>
        <taxon>Solanaceae</taxon>
        <taxon>Solanoideae</taxon>
        <taxon>Solaneae</taxon>
        <taxon>Solanum</taxon>
    </lineage>
</organism>
<dbReference type="AlphaFoldDB" id="M1DH40"/>
<dbReference type="EnsemblPlants" id="PGSC0003DMT400088952">
    <property type="protein sequence ID" value="PGSC0003DMT400088952"/>
    <property type="gene ID" value="PGSC0003DMG400038523"/>
</dbReference>
<dbReference type="HOGENOM" id="CLU_106060_0_0_1"/>